<feature type="compositionally biased region" description="Polar residues" evidence="8">
    <location>
        <begin position="151"/>
        <end position="160"/>
    </location>
</feature>
<feature type="compositionally biased region" description="Low complexity" evidence="8">
    <location>
        <begin position="25"/>
        <end position="45"/>
    </location>
</feature>
<dbReference type="InterPro" id="IPR006785">
    <property type="entry name" value="Pex14_N"/>
</dbReference>
<accession>A0AAD6HGD0</accession>
<dbReference type="Proteomes" id="UP001215712">
    <property type="component" value="Unassembled WGS sequence"/>
</dbReference>
<evidence type="ECO:0000256" key="2">
    <source>
        <dbReference type="ARBA" id="ARBA00023010"/>
    </source>
</evidence>
<evidence type="ECO:0000256" key="7">
    <source>
        <dbReference type="RuleBase" id="RU367032"/>
    </source>
</evidence>
<proteinExistence type="inferred from homology"/>
<dbReference type="GO" id="GO:0005778">
    <property type="term" value="C:peroxisomal membrane"/>
    <property type="evidence" value="ECO:0007669"/>
    <property type="project" value="UniProtKB-SubCell"/>
</dbReference>
<reference evidence="10" key="2">
    <citation type="submission" date="2023-01" db="EMBL/GenBank/DDBJ databases">
        <authorList>
            <person name="Petersen C."/>
        </authorList>
    </citation>
    <scope>NUCLEOTIDE SEQUENCE</scope>
    <source>
        <strain evidence="10">IBT 17514</strain>
    </source>
</reference>
<evidence type="ECO:0000256" key="4">
    <source>
        <dbReference type="ARBA" id="ARBA00029502"/>
    </source>
</evidence>
<dbReference type="InterPro" id="IPR036388">
    <property type="entry name" value="WH-like_DNA-bd_sf"/>
</dbReference>
<protein>
    <recommendedName>
        <fullName evidence="4 7">Peroxisomal membrane protein PEX14</fullName>
    </recommendedName>
    <alternativeName>
        <fullName evidence="5 7">Peroxin-14</fullName>
    </alternativeName>
</protein>
<name>A0AAD6HGD0_9EURO</name>
<dbReference type="InterPro" id="IPR025655">
    <property type="entry name" value="PEX14"/>
</dbReference>
<comment type="subcellular location">
    <subcellularLocation>
        <location evidence="6 7">Peroxisome membrane</location>
    </subcellularLocation>
</comment>
<feature type="region of interest" description="Disordered" evidence="8">
    <location>
        <begin position="1"/>
        <end position="69"/>
    </location>
</feature>
<dbReference type="PANTHER" id="PTHR23058:SF5">
    <property type="entry name" value="PEROXISOMAL MEMBRANE PROTEIN PEX14"/>
    <property type="match status" value="1"/>
</dbReference>
<dbReference type="Pfam" id="PF04695">
    <property type="entry name" value="Pex14_N"/>
    <property type="match status" value="1"/>
</dbReference>
<feature type="domain" description="Peroxisome membrane anchor protein Pex14p N-terminal" evidence="9">
    <location>
        <begin position="46"/>
        <end position="90"/>
    </location>
</feature>
<feature type="compositionally biased region" description="Polar residues" evidence="8">
    <location>
        <begin position="95"/>
        <end position="104"/>
    </location>
</feature>
<evidence type="ECO:0000259" key="9">
    <source>
        <dbReference type="Pfam" id="PF04695"/>
    </source>
</evidence>
<feature type="region of interest" description="Disordered" evidence="8">
    <location>
        <begin position="93"/>
        <end position="168"/>
    </location>
</feature>
<keyword evidence="7" id="KW-0472">Membrane</keyword>
<evidence type="ECO:0000256" key="8">
    <source>
        <dbReference type="SAM" id="MobiDB-lite"/>
    </source>
</evidence>
<keyword evidence="7" id="KW-0653">Protein transport</keyword>
<feature type="region of interest" description="Disordered" evidence="8">
    <location>
        <begin position="252"/>
        <end position="312"/>
    </location>
</feature>
<keyword evidence="2" id="KW-0811">Translocation</keyword>
<dbReference type="EMBL" id="JAQJAN010000012">
    <property type="protein sequence ID" value="KAJ5716115.1"/>
    <property type="molecule type" value="Genomic_DNA"/>
</dbReference>
<comment type="caution">
    <text evidence="10">The sequence shown here is derived from an EMBL/GenBank/DDBJ whole genome shotgun (WGS) entry which is preliminary data.</text>
</comment>
<gene>
    <name evidence="10" type="ORF">N7493_008026</name>
</gene>
<comment type="function">
    <text evidence="7">Component of the PEX13-PEX14 docking complex, a translocon channel that specifically mediates the import of peroxisomal cargo proteins bound to PEX5 receptor. The PEX13-PEX14 docking complex forms a large import pore which can be opened to a diameter of about 9 nm. Mechanistically, PEX5 receptor along with cargo proteins associates with the PEX14 subunit of the PEX13-PEX14 docking complex in the cytosol, leading to the insertion of the receptor into the organelle membrane with the concomitant translocation of the cargo into the peroxisome matrix.</text>
</comment>
<dbReference type="AlphaFoldDB" id="A0AAD6HGD0"/>
<dbReference type="GO" id="GO:0005102">
    <property type="term" value="F:signaling receptor binding"/>
    <property type="evidence" value="ECO:0007669"/>
    <property type="project" value="TreeGrafter"/>
</dbReference>
<evidence type="ECO:0000313" key="11">
    <source>
        <dbReference type="Proteomes" id="UP001215712"/>
    </source>
</evidence>
<feature type="compositionally biased region" description="Low complexity" evidence="8">
    <location>
        <begin position="112"/>
        <end position="150"/>
    </location>
</feature>
<dbReference type="Gene3D" id="1.10.10.10">
    <property type="entry name" value="Winged helix-like DNA-binding domain superfamily/Winged helix DNA-binding domain"/>
    <property type="match status" value="1"/>
</dbReference>
<organism evidence="10 11">
    <name type="scientific">Penicillium malachiteum</name>
    <dbReference type="NCBI Taxonomy" id="1324776"/>
    <lineage>
        <taxon>Eukaryota</taxon>
        <taxon>Fungi</taxon>
        <taxon>Dikarya</taxon>
        <taxon>Ascomycota</taxon>
        <taxon>Pezizomycotina</taxon>
        <taxon>Eurotiomycetes</taxon>
        <taxon>Eurotiomycetidae</taxon>
        <taxon>Eurotiales</taxon>
        <taxon>Aspergillaceae</taxon>
        <taxon>Penicillium</taxon>
    </lineage>
</organism>
<comment type="similarity">
    <text evidence="1 7">Belongs to the peroxin-14 family.</text>
</comment>
<dbReference type="PANTHER" id="PTHR23058">
    <property type="entry name" value="PEROXISOMAL MEMBRANE PROTEIN PEX14"/>
    <property type="match status" value="1"/>
</dbReference>
<dbReference type="GO" id="GO:0016560">
    <property type="term" value="P:protein import into peroxisome matrix, docking"/>
    <property type="evidence" value="ECO:0007669"/>
    <property type="project" value="UniProtKB-UniRule"/>
</dbReference>
<evidence type="ECO:0000256" key="5">
    <source>
        <dbReference type="ARBA" id="ARBA00029691"/>
    </source>
</evidence>
<evidence type="ECO:0000313" key="10">
    <source>
        <dbReference type="EMBL" id="KAJ5716115.1"/>
    </source>
</evidence>
<keyword evidence="3 7" id="KW-0576">Peroxisome</keyword>
<keyword evidence="7" id="KW-0813">Transport</keyword>
<sequence>MSDSSKSRSIPSWQRQAASSSTDQSPAQSESPSPSPSSDVAPAPTSREDLINQAARFLEDESIRDSSTDRKVAFLESKGLNAEEIQQLLGVSRNLEATSSSASPTEDKAQDTPETSSSSSTVASESTAPSTETTPSPTQASSQQSTMSQPRASTATSASPPTRRDEPPIITYPEFLFQPAKPPPLVTMQSILYTIYGAAGLGASIYGASEYLVKPMIANLTSARHELAETAQTNLQKLNEKLEQTVSVIPAHLTARKGKSSDDDTEEDDSESITSDPTELFHRDMGTQTTPDVSSSSTSLESSKEADGKPDAPVVAVSNHMSRLESIQSQLKEVNDVEKDSSTLDDSLRTSLNDLHHYLDGIIYAAPSYATGASYGLYSGGSSSGTTGSTPGVRKSEEDAIASFKAEIRGVKGALLSARNFPASRGGRLGGYAGGAR</sequence>
<feature type="compositionally biased region" description="Polar residues" evidence="8">
    <location>
        <begin position="1"/>
        <end position="24"/>
    </location>
</feature>
<evidence type="ECO:0000256" key="1">
    <source>
        <dbReference type="ARBA" id="ARBA00005443"/>
    </source>
</evidence>
<dbReference type="GO" id="GO:1990429">
    <property type="term" value="C:peroxisomal importomer complex"/>
    <property type="evidence" value="ECO:0007669"/>
    <property type="project" value="TreeGrafter"/>
</dbReference>
<evidence type="ECO:0000256" key="6">
    <source>
        <dbReference type="ARBA" id="ARBA00046271"/>
    </source>
</evidence>
<evidence type="ECO:0000256" key="3">
    <source>
        <dbReference type="ARBA" id="ARBA00023140"/>
    </source>
</evidence>
<feature type="compositionally biased region" description="Basic and acidic residues" evidence="8">
    <location>
        <begin position="57"/>
        <end position="69"/>
    </location>
</feature>
<reference evidence="10" key="1">
    <citation type="journal article" date="2023" name="IMA Fungus">
        <title>Comparative genomic study of the Penicillium genus elucidates a diverse pangenome and 15 lateral gene transfer events.</title>
        <authorList>
            <person name="Petersen C."/>
            <person name="Sorensen T."/>
            <person name="Nielsen M.R."/>
            <person name="Sondergaard T.E."/>
            <person name="Sorensen J.L."/>
            <person name="Fitzpatrick D.A."/>
            <person name="Frisvad J.C."/>
            <person name="Nielsen K.L."/>
        </authorList>
    </citation>
    <scope>NUCLEOTIDE SEQUENCE</scope>
    <source>
        <strain evidence="10">IBT 17514</strain>
    </source>
</reference>
<keyword evidence="11" id="KW-1185">Reference proteome</keyword>